<sequence length="326" mass="36080">MVRHQKAVCSTCRRRKSKCDGGIPRCSACVASSSTCHYEKAPSIAYVRSLQSRIHELEAKLKNSEGVSSPPSPILDTSAFINQDDNSISLNAQGGVIYHNKTSAIHEDPPDASDESPTSATQPSTSAAVEKITNDTRHRLVANAAAQKNLELLTLNGTSPQADIPPEICSVLLKLHWCWLHPSFLFVYRPAFTRDMLQSASQGHDATYCSATLFKVLCAHSCRFIRDPEALWSPEDYNENFSRLSNRLMSEAKTLLAMETLNEPSIPTIQALLQQSARDIACGRSSSSWLYSGMAFRMAIDLGLHVSPDVLQRHSWQICGYKIKQR</sequence>
<dbReference type="SMART" id="SM00066">
    <property type="entry name" value="GAL4"/>
    <property type="match status" value="1"/>
</dbReference>
<dbReference type="PROSITE" id="PS00463">
    <property type="entry name" value="ZN2_CY6_FUNGAL_1"/>
    <property type="match status" value="1"/>
</dbReference>
<dbReference type="Pfam" id="PF04082">
    <property type="entry name" value="Fungal_trans"/>
    <property type="match status" value="1"/>
</dbReference>
<dbReference type="Gene3D" id="4.10.240.10">
    <property type="entry name" value="Zn(2)-C6 fungal-type DNA-binding domain"/>
    <property type="match status" value="1"/>
</dbReference>
<feature type="compositionally biased region" description="Low complexity" evidence="8">
    <location>
        <begin position="116"/>
        <end position="127"/>
    </location>
</feature>
<dbReference type="PANTHER" id="PTHR31313:SF85">
    <property type="entry name" value="ZN(II)2CYS6 TRANSCRIPTION FACTOR (EUROFUNG)"/>
    <property type="match status" value="1"/>
</dbReference>
<dbReference type="SUPFAM" id="SSF57701">
    <property type="entry name" value="Zn2/Cys6 DNA-binding domain"/>
    <property type="match status" value="1"/>
</dbReference>
<dbReference type="CDD" id="cd12148">
    <property type="entry name" value="fungal_TF_MHR"/>
    <property type="match status" value="1"/>
</dbReference>
<keyword evidence="2" id="KW-0479">Metal-binding</keyword>
<dbReference type="PROSITE" id="PS50048">
    <property type="entry name" value="ZN2_CY6_FUNGAL_2"/>
    <property type="match status" value="1"/>
</dbReference>
<dbReference type="GO" id="GO:0005634">
    <property type="term" value="C:nucleus"/>
    <property type="evidence" value="ECO:0007669"/>
    <property type="project" value="UniProtKB-SubCell"/>
</dbReference>
<comment type="caution">
    <text evidence="10">The sequence shown here is derived from an EMBL/GenBank/DDBJ whole genome shotgun (WGS) entry which is preliminary data.</text>
</comment>
<dbReference type="GO" id="GO:0008270">
    <property type="term" value="F:zinc ion binding"/>
    <property type="evidence" value="ECO:0007669"/>
    <property type="project" value="InterPro"/>
</dbReference>
<reference evidence="10" key="1">
    <citation type="submission" date="2022-12" db="EMBL/GenBank/DDBJ databases">
        <authorList>
            <person name="Petersen C."/>
        </authorList>
    </citation>
    <scope>NUCLEOTIDE SEQUENCE</scope>
    <source>
        <strain evidence="10">IBT 16125</strain>
    </source>
</reference>
<dbReference type="GO" id="GO:0003677">
    <property type="term" value="F:DNA binding"/>
    <property type="evidence" value="ECO:0007669"/>
    <property type="project" value="UniProtKB-KW"/>
</dbReference>
<name>A0AAD6C3Q0_9EURO</name>
<evidence type="ECO:0000313" key="10">
    <source>
        <dbReference type="EMBL" id="KAJ5444539.1"/>
    </source>
</evidence>
<evidence type="ECO:0000256" key="1">
    <source>
        <dbReference type="ARBA" id="ARBA00004123"/>
    </source>
</evidence>
<feature type="domain" description="Zn(2)-C6 fungal-type" evidence="9">
    <location>
        <begin position="8"/>
        <end position="38"/>
    </location>
</feature>
<dbReference type="AlphaFoldDB" id="A0AAD6C3Q0"/>
<dbReference type="Pfam" id="PF00172">
    <property type="entry name" value="Zn_clus"/>
    <property type="match status" value="1"/>
</dbReference>
<dbReference type="GO" id="GO:0006351">
    <property type="term" value="P:DNA-templated transcription"/>
    <property type="evidence" value="ECO:0007669"/>
    <property type="project" value="InterPro"/>
</dbReference>
<evidence type="ECO:0000256" key="8">
    <source>
        <dbReference type="SAM" id="MobiDB-lite"/>
    </source>
</evidence>
<evidence type="ECO:0000256" key="7">
    <source>
        <dbReference type="ARBA" id="ARBA00023242"/>
    </source>
</evidence>
<comment type="subcellular location">
    <subcellularLocation>
        <location evidence="1">Nucleus</location>
    </subcellularLocation>
</comment>
<dbReference type="InterPro" id="IPR001138">
    <property type="entry name" value="Zn2Cys6_DnaBD"/>
</dbReference>
<keyword evidence="4" id="KW-0805">Transcription regulation</keyword>
<evidence type="ECO:0000256" key="2">
    <source>
        <dbReference type="ARBA" id="ARBA00022723"/>
    </source>
</evidence>
<keyword evidence="11" id="KW-1185">Reference proteome</keyword>
<proteinExistence type="predicted"/>
<evidence type="ECO:0000256" key="3">
    <source>
        <dbReference type="ARBA" id="ARBA00022833"/>
    </source>
</evidence>
<feature type="region of interest" description="Disordered" evidence="8">
    <location>
        <begin position="103"/>
        <end position="127"/>
    </location>
</feature>
<keyword evidence="5" id="KW-0238">DNA-binding</keyword>
<protein>
    <recommendedName>
        <fullName evidence="9">Zn(2)-C6 fungal-type domain-containing protein</fullName>
    </recommendedName>
</protein>
<dbReference type="GO" id="GO:0000981">
    <property type="term" value="F:DNA-binding transcription factor activity, RNA polymerase II-specific"/>
    <property type="evidence" value="ECO:0007669"/>
    <property type="project" value="InterPro"/>
</dbReference>
<dbReference type="GeneID" id="81602036"/>
<gene>
    <name evidence="10" type="ORF">N7458_008411</name>
</gene>
<dbReference type="RefSeq" id="XP_056764619.1">
    <property type="nucleotide sequence ID" value="XM_056911793.1"/>
</dbReference>
<dbReference type="Proteomes" id="UP001213681">
    <property type="component" value="Unassembled WGS sequence"/>
</dbReference>
<evidence type="ECO:0000313" key="11">
    <source>
        <dbReference type="Proteomes" id="UP001213681"/>
    </source>
</evidence>
<organism evidence="10 11">
    <name type="scientific">Penicillium daleae</name>
    <dbReference type="NCBI Taxonomy" id="63821"/>
    <lineage>
        <taxon>Eukaryota</taxon>
        <taxon>Fungi</taxon>
        <taxon>Dikarya</taxon>
        <taxon>Ascomycota</taxon>
        <taxon>Pezizomycotina</taxon>
        <taxon>Eurotiomycetes</taxon>
        <taxon>Eurotiomycetidae</taxon>
        <taxon>Eurotiales</taxon>
        <taxon>Aspergillaceae</taxon>
        <taxon>Penicillium</taxon>
    </lineage>
</organism>
<dbReference type="EMBL" id="JAPVEA010000007">
    <property type="protein sequence ID" value="KAJ5444539.1"/>
    <property type="molecule type" value="Genomic_DNA"/>
</dbReference>
<dbReference type="PANTHER" id="PTHR31313">
    <property type="entry name" value="TY1 ENHANCER ACTIVATOR"/>
    <property type="match status" value="1"/>
</dbReference>
<dbReference type="InterPro" id="IPR051615">
    <property type="entry name" value="Transcr_Regulatory_Elem"/>
</dbReference>
<evidence type="ECO:0000256" key="6">
    <source>
        <dbReference type="ARBA" id="ARBA00023163"/>
    </source>
</evidence>
<keyword evidence="7" id="KW-0539">Nucleus</keyword>
<dbReference type="CDD" id="cd00067">
    <property type="entry name" value="GAL4"/>
    <property type="match status" value="1"/>
</dbReference>
<keyword evidence="3" id="KW-0862">Zinc</keyword>
<reference evidence="10" key="2">
    <citation type="journal article" date="2023" name="IMA Fungus">
        <title>Comparative genomic study of the Penicillium genus elucidates a diverse pangenome and 15 lateral gene transfer events.</title>
        <authorList>
            <person name="Petersen C."/>
            <person name="Sorensen T."/>
            <person name="Nielsen M.R."/>
            <person name="Sondergaard T.E."/>
            <person name="Sorensen J.L."/>
            <person name="Fitzpatrick D.A."/>
            <person name="Frisvad J.C."/>
            <person name="Nielsen K.L."/>
        </authorList>
    </citation>
    <scope>NUCLEOTIDE SEQUENCE</scope>
    <source>
        <strain evidence="10">IBT 16125</strain>
    </source>
</reference>
<evidence type="ECO:0000256" key="5">
    <source>
        <dbReference type="ARBA" id="ARBA00023125"/>
    </source>
</evidence>
<dbReference type="InterPro" id="IPR007219">
    <property type="entry name" value="XnlR_reg_dom"/>
</dbReference>
<evidence type="ECO:0000259" key="9">
    <source>
        <dbReference type="PROSITE" id="PS50048"/>
    </source>
</evidence>
<evidence type="ECO:0000256" key="4">
    <source>
        <dbReference type="ARBA" id="ARBA00023015"/>
    </source>
</evidence>
<keyword evidence="6" id="KW-0804">Transcription</keyword>
<dbReference type="InterPro" id="IPR036864">
    <property type="entry name" value="Zn2-C6_fun-type_DNA-bd_sf"/>
</dbReference>
<accession>A0AAD6C3Q0</accession>